<dbReference type="RefSeq" id="WP_151166302.1">
    <property type="nucleotide sequence ID" value="NZ_WACR01000001.1"/>
</dbReference>
<sequence length="188" mass="21771">MIQIDDVILSSELFEKKFVCDLSACKGACCVEGDVGAPVEESELEVMDKIYELVKPYMRKEGIEAVEEQGKYIRDSWDNEWVTPLVKGKECAYVNFDPDGTAKCSIEQAYRDKKIDFPKPVSCHLYPIRVKKYRDFEAVNYDRWDICSDACKLGDKLGVKVFEFTKEPLIRKYGENFYKELEQIDKSL</sequence>
<dbReference type="OrthoDB" id="597501at2"/>
<dbReference type="Proteomes" id="UP000435357">
    <property type="component" value="Unassembled WGS sequence"/>
</dbReference>
<comment type="similarity">
    <text evidence="1">Belongs to the Rv0495c family.</text>
</comment>
<dbReference type="EMBL" id="WACR01000001">
    <property type="protein sequence ID" value="KAB1066314.1"/>
    <property type="molecule type" value="Genomic_DNA"/>
</dbReference>
<evidence type="ECO:0000256" key="1">
    <source>
        <dbReference type="ARBA" id="ARBA00093770"/>
    </source>
</evidence>
<dbReference type="Pfam" id="PF11307">
    <property type="entry name" value="DUF3109"/>
    <property type="match status" value="1"/>
</dbReference>
<evidence type="ECO:0000313" key="3">
    <source>
        <dbReference type="Proteomes" id="UP000435357"/>
    </source>
</evidence>
<comment type="caution">
    <text evidence="2">The sequence shown here is derived from an EMBL/GenBank/DDBJ whole genome shotgun (WGS) entry which is preliminary data.</text>
</comment>
<protein>
    <submittedName>
        <fullName evidence="2">DUF3109 family protein</fullName>
    </submittedName>
</protein>
<gene>
    <name evidence="2" type="ORF">F3059_01090</name>
</gene>
<proteinExistence type="inferred from homology"/>
<name>A0A6N6M8U6_9FLAO</name>
<dbReference type="InterPro" id="IPR021458">
    <property type="entry name" value="Rv0495c"/>
</dbReference>
<evidence type="ECO:0000313" key="2">
    <source>
        <dbReference type="EMBL" id="KAB1066314.1"/>
    </source>
</evidence>
<accession>A0A6N6M8U6</accession>
<dbReference type="AlphaFoldDB" id="A0A6N6M8U6"/>
<organism evidence="2 3">
    <name type="scientific">Salibacter halophilus</name>
    <dbReference type="NCBI Taxonomy" id="1803916"/>
    <lineage>
        <taxon>Bacteria</taxon>
        <taxon>Pseudomonadati</taxon>
        <taxon>Bacteroidota</taxon>
        <taxon>Flavobacteriia</taxon>
        <taxon>Flavobacteriales</taxon>
        <taxon>Salibacteraceae</taxon>
        <taxon>Salibacter</taxon>
    </lineage>
</organism>
<keyword evidence="3" id="KW-1185">Reference proteome</keyword>
<reference evidence="2 3" key="1">
    <citation type="submission" date="2019-09" db="EMBL/GenBank/DDBJ databases">
        <title>Genomes of Cryomorphaceae.</title>
        <authorList>
            <person name="Bowman J.P."/>
        </authorList>
    </citation>
    <scope>NUCLEOTIDE SEQUENCE [LARGE SCALE GENOMIC DNA]</scope>
    <source>
        <strain evidence="2 3">KCTC 52047</strain>
    </source>
</reference>